<protein>
    <recommendedName>
        <fullName evidence="4">OmpL-like beta-barrel porin-2</fullName>
    </recommendedName>
</protein>
<dbReference type="SUPFAM" id="SSF56935">
    <property type="entry name" value="Porins"/>
    <property type="match status" value="1"/>
</dbReference>
<organism evidence="2 3">
    <name type="scientific">Marinobacterium halophilum</name>
    <dbReference type="NCBI Taxonomy" id="267374"/>
    <lineage>
        <taxon>Bacteria</taxon>
        <taxon>Pseudomonadati</taxon>
        <taxon>Pseudomonadota</taxon>
        <taxon>Gammaproteobacteria</taxon>
        <taxon>Oceanospirillales</taxon>
        <taxon>Oceanospirillaceae</taxon>
        <taxon>Marinobacterium</taxon>
    </lineage>
</organism>
<keyword evidence="3" id="KW-1185">Reference proteome</keyword>
<keyword evidence="1" id="KW-0732">Signal</keyword>
<feature type="chain" id="PRO_5015116960" description="OmpL-like beta-barrel porin-2" evidence="1">
    <location>
        <begin position="23"/>
        <end position="376"/>
    </location>
</feature>
<evidence type="ECO:0000256" key="1">
    <source>
        <dbReference type="SAM" id="SignalP"/>
    </source>
</evidence>
<sequence length="376" mass="41560">MTKTSLRWFIPLAFLASTQAQAELQAPDISLTLDAYHKSDSTALGGRVEGWGLSHTELGISQQFGSFARGKFTAVAESNKEETDFSIEEAYLQSLALPAGLTVRGGRFLADIGYLNGQHPHADSFTERPLLYRAFLGGHYYDDGLGLSMVMPTDLYWRISAEAFKGDELGEFEADPTIGTWALSTTVGGDLSATQSWQAGFSYLRNRMLAEGEEEHGHDHADEHAGHSHGAEYTGKHLYLADLVWKWAPKGNNRDQQLTLSAEYARVNDLNEYASGDDYHEGWYGSAVYRFAPQWSAGVRHGRVDLKLGHGDHFHDGALEETVAMLAWSPSHSQTVRVQYSHQDAVEDWHGTFAGADNAVTLQYIISFGAHDAHTF</sequence>
<evidence type="ECO:0000313" key="3">
    <source>
        <dbReference type="Proteomes" id="UP000242133"/>
    </source>
</evidence>
<dbReference type="Gene3D" id="2.40.160.10">
    <property type="entry name" value="Porin"/>
    <property type="match status" value="1"/>
</dbReference>
<dbReference type="AlphaFoldDB" id="A0A2P8F4V0"/>
<dbReference type="RefSeq" id="WP_106590173.1">
    <property type="nucleotide sequence ID" value="NZ_PYGI01000001.1"/>
</dbReference>
<feature type="signal peptide" evidence="1">
    <location>
        <begin position="1"/>
        <end position="22"/>
    </location>
</feature>
<dbReference type="InterPro" id="IPR023614">
    <property type="entry name" value="Porin_dom_sf"/>
</dbReference>
<proteinExistence type="predicted"/>
<dbReference type="EMBL" id="PYGI01000001">
    <property type="protein sequence ID" value="PSL16731.1"/>
    <property type="molecule type" value="Genomic_DNA"/>
</dbReference>
<accession>A0A2P8F4V0</accession>
<dbReference type="OrthoDB" id="9788733at2"/>
<name>A0A2P8F4V0_9GAMM</name>
<evidence type="ECO:0008006" key="4">
    <source>
        <dbReference type="Google" id="ProtNLM"/>
    </source>
</evidence>
<comment type="caution">
    <text evidence="2">The sequence shown here is derived from an EMBL/GenBank/DDBJ whole genome shotgun (WGS) entry which is preliminary data.</text>
</comment>
<evidence type="ECO:0000313" key="2">
    <source>
        <dbReference type="EMBL" id="PSL16731.1"/>
    </source>
</evidence>
<gene>
    <name evidence="2" type="ORF">CLV44_101129</name>
</gene>
<reference evidence="2 3" key="1">
    <citation type="submission" date="2018-03" db="EMBL/GenBank/DDBJ databases">
        <title>Genomic Encyclopedia of Archaeal and Bacterial Type Strains, Phase II (KMG-II): from individual species to whole genera.</title>
        <authorList>
            <person name="Goeker M."/>
        </authorList>
    </citation>
    <scope>NUCLEOTIDE SEQUENCE [LARGE SCALE GENOMIC DNA]</scope>
    <source>
        <strain evidence="2 3">DSM 17586</strain>
    </source>
</reference>
<dbReference type="Proteomes" id="UP000242133">
    <property type="component" value="Unassembled WGS sequence"/>
</dbReference>